<dbReference type="NCBIfam" id="TIGR03696">
    <property type="entry name" value="Rhs_assc_core"/>
    <property type="match status" value="1"/>
</dbReference>
<protein>
    <submittedName>
        <fullName evidence="1">RHS repeat-associated protein</fullName>
    </submittedName>
</protein>
<dbReference type="EMBL" id="JACHLB010000002">
    <property type="protein sequence ID" value="MBB6387012.1"/>
    <property type="molecule type" value="Genomic_DNA"/>
</dbReference>
<dbReference type="Proteomes" id="UP000533549">
    <property type="component" value="Unassembled WGS sequence"/>
</dbReference>
<proteinExistence type="predicted"/>
<evidence type="ECO:0000313" key="2">
    <source>
        <dbReference type="Proteomes" id="UP000533549"/>
    </source>
</evidence>
<reference evidence="1 2" key="1">
    <citation type="submission" date="2020-08" db="EMBL/GenBank/DDBJ databases">
        <title>Functional genomics of gut bacteria from endangered species of beetles.</title>
        <authorList>
            <person name="Carlos-Shanley C."/>
        </authorList>
    </citation>
    <scope>NUCLEOTIDE SEQUENCE [LARGE SCALE GENOMIC DNA]</scope>
    <source>
        <strain evidence="1 2">S00128</strain>
    </source>
</reference>
<dbReference type="InterPro" id="IPR050708">
    <property type="entry name" value="T6SS_VgrG/RHS"/>
</dbReference>
<accession>A0ABR6QCR1</accession>
<dbReference type="RefSeq" id="WP_246453441.1">
    <property type="nucleotide sequence ID" value="NZ_JACHLB010000002.1"/>
</dbReference>
<gene>
    <name evidence="1" type="ORF">HNP35_002114</name>
</gene>
<sequence length="457" mass="52558">MIWFIRIQLIQTSLKTVTDKSNNISGFNDFNKTDDDYSYDGNGNLIVDKNKNITEISYNHLNLPKKIIFGSAGTIEYIYTATGQKVEKIVTEGTVTTVTNYLGGYQYKDNVLEFFPTAEGYVKSENNALSYVYQYKDHLGNIRLSCSLNAQNVLEIVEENNYYPFGLKHKGYNDYLPTSNKYKYNGKELQEESIGGNQLNLYDYGARNYDPAIGRWMNIDPLAEKMRRYTPYNYGFNNPLRFNDPDGMEAFDVSKSINEREGKEKDVSLAKYLEELTANSKEYRESFLSYIKSRSNDGDKQNMEDQENERPDADGIITLAEANFWYRNGRGESLYADLSKIDLDFISVSDFKAVGDVKTFQSLFKSSNGLVYGNITLKYEGGTRVSVIKGYHDTYDFDRHGQRSKNPKAWGRVKENAKRAFRNFATVGGRMLADRFPLNLHNQEFKIYFYGYGKISK</sequence>
<name>A0ABR6QCR1_9FLAO</name>
<dbReference type="PANTHER" id="PTHR32305:SF15">
    <property type="entry name" value="PROTEIN RHSA-RELATED"/>
    <property type="match status" value="1"/>
</dbReference>
<keyword evidence="2" id="KW-1185">Reference proteome</keyword>
<comment type="caution">
    <text evidence="1">The sequence shown here is derived from an EMBL/GenBank/DDBJ whole genome shotgun (WGS) entry which is preliminary data.</text>
</comment>
<dbReference type="InterPro" id="IPR022385">
    <property type="entry name" value="Rhs_assc_core"/>
</dbReference>
<organism evidence="1 2">
    <name type="scientific">Flavobacterium notoginsengisoli</name>
    <dbReference type="NCBI Taxonomy" id="1478199"/>
    <lineage>
        <taxon>Bacteria</taxon>
        <taxon>Pseudomonadati</taxon>
        <taxon>Bacteroidota</taxon>
        <taxon>Flavobacteriia</taxon>
        <taxon>Flavobacteriales</taxon>
        <taxon>Flavobacteriaceae</taxon>
        <taxon>Flavobacterium</taxon>
    </lineage>
</organism>
<dbReference type="Gene3D" id="2.180.10.10">
    <property type="entry name" value="RHS repeat-associated core"/>
    <property type="match status" value="1"/>
</dbReference>
<dbReference type="PANTHER" id="PTHR32305">
    <property type="match status" value="1"/>
</dbReference>
<evidence type="ECO:0000313" key="1">
    <source>
        <dbReference type="EMBL" id="MBB6387012.1"/>
    </source>
</evidence>